<sequence>MSQPSGGRLARMTRTVVVRAAALAGRVGTDELAAVLYRSGGIAADPRRDPRWPHHLVALAERSAPGIDRYDRSRAEHWNGWTTPGVDTSAQVHKVYVSPTVACLPVALPVVFATATALDVPSWKVGADAAGLHRADKIVLYLPSAARADAVAAALAHALDGLDAQGVPFTWQVGATGIVSRGQDRDRESWRAVVSRAVAGALDEHRTRLGPDAPPGAVADAALDALADAYDVVTWRPGTHRQVLA</sequence>
<name>A0A511JR27_9CELL</name>
<proteinExistence type="predicted"/>
<keyword evidence="2" id="KW-1185">Reference proteome</keyword>
<dbReference type="Proteomes" id="UP000321049">
    <property type="component" value="Unassembled WGS sequence"/>
</dbReference>
<dbReference type="AlphaFoldDB" id="A0A511JR27"/>
<evidence type="ECO:0000313" key="1">
    <source>
        <dbReference type="EMBL" id="GEM00385.1"/>
    </source>
</evidence>
<gene>
    <name evidence="1" type="ORF">CTE05_39310</name>
</gene>
<protein>
    <submittedName>
        <fullName evidence="1">Uncharacterized protein</fullName>
    </submittedName>
</protein>
<comment type="caution">
    <text evidence="1">The sequence shown here is derived from an EMBL/GenBank/DDBJ whole genome shotgun (WGS) entry which is preliminary data.</text>
</comment>
<dbReference type="EMBL" id="BJWH01000036">
    <property type="protein sequence ID" value="GEM00385.1"/>
    <property type="molecule type" value="Genomic_DNA"/>
</dbReference>
<organism evidence="1 2">
    <name type="scientific">Cellulomonas terrae</name>
    <dbReference type="NCBI Taxonomy" id="311234"/>
    <lineage>
        <taxon>Bacteria</taxon>
        <taxon>Bacillati</taxon>
        <taxon>Actinomycetota</taxon>
        <taxon>Actinomycetes</taxon>
        <taxon>Micrococcales</taxon>
        <taxon>Cellulomonadaceae</taxon>
        <taxon>Cellulomonas</taxon>
    </lineage>
</organism>
<dbReference type="RefSeq" id="WP_146847977.1">
    <property type="nucleotide sequence ID" value="NZ_BJWH01000036.1"/>
</dbReference>
<reference evidence="1 2" key="1">
    <citation type="submission" date="2019-07" db="EMBL/GenBank/DDBJ databases">
        <title>Whole genome shotgun sequence of Cellulomonas terrae NBRC 100819.</title>
        <authorList>
            <person name="Hosoyama A."/>
            <person name="Uohara A."/>
            <person name="Ohji S."/>
            <person name="Ichikawa N."/>
        </authorList>
    </citation>
    <scope>NUCLEOTIDE SEQUENCE [LARGE SCALE GENOMIC DNA]</scope>
    <source>
        <strain evidence="1 2">NBRC 100819</strain>
    </source>
</reference>
<evidence type="ECO:0000313" key="2">
    <source>
        <dbReference type="Proteomes" id="UP000321049"/>
    </source>
</evidence>
<accession>A0A511JR27</accession>
<dbReference type="OrthoDB" id="4823048at2"/>